<comment type="caution">
    <text evidence="1">The sequence shown here is derived from an EMBL/GenBank/DDBJ whole genome shotgun (WGS) entry which is preliminary data.</text>
</comment>
<organism evidence="1 2">
    <name type="scientific">Lentinula lateritia</name>
    <dbReference type="NCBI Taxonomy" id="40482"/>
    <lineage>
        <taxon>Eukaryota</taxon>
        <taxon>Fungi</taxon>
        <taxon>Dikarya</taxon>
        <taxon>Basidiomycota</taxon>
        <taxon>Agaricomycotina</taxon>
        <taxon>Agaricomycetes</taxon>
        <taxon>Agaricomycetidae</taxon>
        <taxon>Agaricales</taxon>
        <taxon>Marasmiineae</taxon>
        <taxon>Omphalotaceae</taxon>
        <taxon>Lentinula</taxon>
    </lineage>
</organism>
<name>A0ABQ8VV20_9AGAR</name>
<dbReference type="Proteomes" id="UP001150217">
    <property type="component" value="Unassembled WGS sequence"/>
</dbReference>
<reference evidence="1" key="1">
    <citation type="submission" date="2022-08" db="EMBL/GenBank/DDBJ databases">
        <title>A Global Phylogenomic Analysis of the Shiitake Genus Lentinula.</title>
        <authorList>
            <consortium name="DOE Joint Genome Institute"/>
            <person name="Sierra-Patev S."/>
            <person name="Min B."/>
            <person name="Naranjo-Ortiz M."/>
            <person name="Looney B."/>
            <person name="Konkel Z."/>
            <person name="Slot J.C."/>
            <person name="Sakamoto Y."/>
            <person name="Steenwyk J.L."/>
            <person name="Rokas A."/>
            <person name="Carro J."/>
            <person name="Camarero S."/>
            <person name="Ferreira P."/>
            <person name="Molpeceres G."/>
            <person name="Ruiz-Duenas F.J."/>
            <person name="Serrano A."/>
            <person name="Henrissat B."/>
            <person name="Drula E."/>
            <person name="Hughes K.W."/>
            <person name="Mata J.L."/>
            <person name="Ishikawa N.K."/>
            <person name="Vargas-Isla R."/>
            <person name="Ushijima S."/>
            <person name="Smith C.A."/>
            <person name="Ahrendt S."/>
            <person name="Andreopoulos W."/>
            <person name="He G."/>
            <person name="Labutti K."/>
            <person name="Lipzen A."/>
            <person name="Ng V."/>
            <person name="Riley R."/>
            <person name="Sandor L."/>
            <person name="Barry K."/>
            <person name="Martinez A.T."/>
            <person name="Xiao Y."/>
            <person name="Gibbons J.G."/>
            <person name="Terashima K."/>
            <person name="Grigoriev I.V."/>
            <person name="Hibbett D.S."/>
        </authorList>
    </citation>
    <scope>NUCLEOTIDE SEQUENCE</scope>
    <source>
        <strain evidence="1">RHP3577 ss4</strain>
    </source>
</reference>
<evidence type="ECO:0000313" key="2">
    <source>
        <dbReference type="Proteomes" id="UP001150217"/>
    </source>
</evidence>
<protein>
    <submittedName>
        <fullName evidence="1">Uncharacterized protein</fullName>
    </submittedName>
</protein>
<proteinExistence type="predicted"/>
<dbReference type="EMBL" id="JANVFT010000016">
    <property type="protein sequence ID" value="KAJ4498400.1"/>
    <property type="molecule type" value="Genomic_DNA"/>
</dbReference>
<accession>A0ABQ8VV20</accession>
<evidence type="ECO:0000313" key="1">
    <source>
        <dbReference type="EMBL" id="KAJ4498400.1"/>
    </source>
</evidence>
<sequence length="84" mass="9711">MSMWDLFILIGNDAEKCLMKIEQVEYHHQEIPIDENIGERKHHLGWYSNFKILSPSKDEWSPLSLADLSVHSGVSFLGERDAVQ</sequence>
<keyword evidence="2" id="KW-1185">Reference proteome</keyword>
<gene>
    <name evidence="1" type="ORF">C8R41DRAFT_916649</name>
</gene>